<comment type="caution">
    <text evidence="10">The sequence shown here is derived from an EMBL/GenBank/DDBJ whole genome shotgun (WGS) entry which is preliminary data.</text>
</comment>
<evidence type="ECO:0000313" key="11">
    <source>
        <dbReference type="Proteomes" id="UP001230268"/>
    </source>
</evidence>
<reference evidence="10" key="1">
    <citation type="submission" date="2023-08" db="EMBL/GenBank/DDBJ databases">
        <title>Draft sequence of the Babesia gibsoni genome.</title>
        <authorList>
            <person name="Yamagishi J.Y."/>
            <person name="Xuan X.X."/>
        </authorList>
    </citation>
    <scope>NUCLEOTIDE SEQUENCE</scope>
    <source>
        <strain evidence="10">Azabu</strain>
    </source>
</reference>
<dbReference type="EC" id="2.3.1.97" evidence="2 5"/>
<gene>
    <name evidence="10" type="ORF">BgAZ_208620</name>
</gene>
<dbReference type="PIRSF" id="PIRSF015892">
    <property type="entry name" value="N-myristl_transf"/>
    <property type="match status" value="1"/>
</dbReference>
<feature type="compositionally biased region" description="Basic and acidic residues" evidence="7">
    <location>
        <begin position="14"/>
        <end position="26"/>
    </location>
</feature>
<keyword evidence="11" id="KW-1185">Reference proteome</keyword>
<feature type="compositionally biased region" description="Polar residues" evidence="7">
    <location>
        <begin position="42"/>
        <end position="54"/>
    </location>
</feature>
<dbReference type="EMBL" id="JAVEPI010000002">
    <property type="protein sequence ID" value="KAK1443986.1"/>
    <property type="molecule type" value="Genomic_DNA"/>
</dbReference>
<dbReference type="InterPro" id="IPR000903">
    <property type="entry name" value="NMT"/>
</dbReference>
<evidence type="ECO:0000256" key="1">
    <source>
        <dbReference type="ARBA" id="ARBA00009469"/>
    </source>
</evidence>
<evidence type="ECO:0000256" key="6">
    <source>
        <dbReference type="RuleBase" id="RU004178"/>
    </source>
</evidence>
<keyword evidence="4 5" id="KW-0012">Acyltransferase</keyword>
<dbReference type="PANTHER" id="PTHR11377:SF5">
    <property type="entry name" value="GLYCYLPEPTIDE N-TETRADECANOYLTRANSFERASE"/>
    <property type="match status" value="1"/>
</dbReference>
<dbReference type="GO" id="GO:0004379">
    <property type="term" value="F:glycylpeptide N-tetradecanoyltransferase activity"/>
    <property type="evidence" value="ECO:0007669"/>
    <property type="project" value="UniProtKB-EC"/>
</dbReference>
<dbReference type="InterPro" id="IPR016181">
    <property type="entry name" value="Acyl_CoA_acyltransferase"/>
</dbReference>
<name>A0AAD8PEQ1_BABGI</name>
<dbReference type="AlphaFoldDB" id="A0AAD8PEQ1"/>
<dbReference type="SUPFAM" id="SSF55729">
    <property type="entry name" value="Acyl-CoA N-acyltransferases (Nat)"/>
    <property type="match status" value="2"/>
</dbReference>
<evidence type="ECO:0000256" key="5">
    <source>
        <dbReference type="RuleBase" id="RU000586"/>
    </source>
</evidence>
<feature type="compositionally biased region" description="Polar residues" evidence="7">
    <location>
        <begin position="1"/>
        <end position="13"/>
    </location>
</feature>
<comment type="function">
    <text evidence="5">Adds a myristoyl group to the N-terminal glycine residue of certain cellular proteins.</text>
</comment>
<evidence type="ECO:0000256" key="3">
    <source>
        <dbReference type="ARBA" id="ARBA00022679"/>
    </source>
</evidence>
<comment type="catalytic activity">
    <reaction evidence="5">
        <text>N-terminal glycyl-[protein] + tetradecanoyl-CoA = N-tetradecanoylglycyl-[protein] + CoA + H(+)</text>
        <dbReference type="Rhea" id="RHEA:15521"/>
        <dbReference type="Rhea" id="RHEA-COMP:12666"/>
        <dbReference type="Rhea" id="RHEA-COMP:12667"/>
        <dbReference type="ChEBI" id="CHEBI:15378"/>
        <dbReference type="ChEBI" id="CHEBI:57287"/>
        <dbReference type="ChEBI" id="CHEBI:57385"/>
        <dbReference type="ChEBI" id="CHEBI:64723"/>
        <dbReference type="ChEBI" id="CHEBI:133050"/>
        <dbReference type="EC" id="2.3.1.97"/>
    </reaction>
</comment>
<evidence type="ECO:0000256" key="7">
    <source>
        <dbReference type="SAM" id="MobiDB-lite"/>
    </source>
</evidence>
<accession>A0AAD8PEQ1</accession>
<dbReference type="FunFam" id="3.40.630.170:FF:000003">
    <property type="entry name" value="Glycylpeptide N-tetradecanoyltransferase"/>
    <property type="match status" value="1"/>
</dbReference>
<evidence type="ECO:0000259" key="9">
    <source>
        <dbReference type="Pfam" id="PF02799"/>
    </source>
</evidence>
<evidence type="ECO:0000256" key="2">
    <source>
        <dbReference type="ARBA" id="ARBA00012923"/>
    </source>
</evidence>
<proteinExistence type="inferred from homology"/>
<feature type="domain" description="Glycylpeptide N-tetradecanoyltransferase C-terminal" evidence="9">
    <location>
        <begin position="258"/>
        <end position="435"/>
    </location>
</feature>
<organism evidence="10 11">
    <name type="scientific">Babesia gibsoni</name>
    <dbReference type="NCBI Taxonomy" id="33632"/>
    <lineage>
        <taxon>Eukaryota</taxon>
        <taxon>Sar</taxon>
        <taxon>Alveolata</taxon>
        <taxon>Apicomplexa</taxon>
        <taxon>Aconoidasida</taxon>
        <taxon>Piroplasmida</taxon>
        <taxon>Babesiidae</taxon>
        <taxon>Babesia</taxon>
    </lineage>
</organism>
<evidence type="ECO:0000313" key="10">
    <source>
        <dbReference type="EMBL" id="KAK1443986.1"/>
    </source>
</evidence>
<feature type="region of interest" description="Disordered" evidence="7">
    <location>
        <begin position="1"/>
        <end position="87"/>
    </location>
</feature>
<dbReference type="Proteomes" id="UP001230268">
    <property type="component" value="Unassembled WGS sequence"/>
</dbReference>
<evidence type="ECO:0000259" key="8">
    <source>
        <dbReference type="Pfam" id="PF01233"/>
    </source>
</evidence>
<protein>
    <recommendedName>
        <fullName evidence="2 5">Glycylpeptide N-tetradecanoyltransferase</fullName>
        <ecNumber evidence="2 5">2.3.1.97</ecNumber>
    </recommendedName>
</protein>
<dbReference type="PANTHER" id="PTHR11377">
    <property type="entry name" value="N-MYRISTOYL TRANSFERASE"/>
    <property type="match status" value="1"/>
</dbReference>
<keyword evidence="3 5" id="KW-0808">Transferase</keyword>
<feature type="domain" description="Glycylpeptide N-tetradecanoyltransferase N-terminal" evidence="8">
    <location>
        <begin position="84"/>
        <end position="243"/>
    </location>
</feature>
<dbReference type="PROSITE" id="PS00976">
    <property type="entry name" value="NMT_2"/>
    <property type="match status" value="1"/>
</dbReference>
<dbReference type="PROSITE" id="PS00975">
    <property type="entry name" value="NMT_1"/>
    <property type="match status" value="1"/>
</dbReference>
<dbReference type="Gene3D" id="3.40.630.170">
    <property type="match status" value="1"/>
</dbReference>
<evidence type="ECO:0000256" key="4">
    <source>
        <dbReference type="ARBA" id="ARBA00023315"/>
    </source>
</evidence>
<dbReference type="GO" id="GO:0005737">
    <property type="term" value="C:cytoplasm"/>
    <property type="evidence" value="ECO:0007669"/>
    <property type="project" value="TreeGrafter"/>
</dbReference>
<dbReference type="InterPro" id="IPR022678">
    <property type="entry name" value="NMT_CS"/>
</dbReference>
<dbReference type="InterPro" id="IPR022676">
    <property type="entry name" value="NMT_N"/>
</dbReference>
<comment type="similarity">
    <text evidence="1 6">Belongs to the NMT family.</text>
</comment>
<dbReference type="Pfam" id="PF01233">
    <property type="entry name" value="NMT"/>
    <property type="match status" value="1"/>
</dbReference>
<dbReference type="Pfam" id="PF02799">
    <property type="entry name" value="NMT_C"/>
    <property type="match status" value="1"/>
</dbReference>
<dbReference type="InterPro" id="IPR022677">
    <property type="entry name" value="NMT_C"/>
</dbReference>
<sequence>MEESSGNVPNNNISEDKVEKLKERLDALSLGGDAKSGDKASNGLTPKDATSSTPPEERKKERSFWNTQPVSQLEDESSDDKFGPVDANTDVGRIRKRPYALPDAFEWVDVDVDDEADMSQLYTLLKENYVEDDDSLFRFDYKPEFLHWAMTPPGHKKEWHIGVRVKSSKRLVGYISGVPAKVKFCGTDVSAAEVNFLCVHKKLRFKRLAPVLIREVTRRVNLCGIWQAVYTGGTIIQKPVSSCTYWHRPLDIKKLVNAKFSAIGNRMTIARAQRLYRIPAEVDSISMRPMERRDAKAVLTLLTNYLPTYKLYPLYTLEDVEHYFLPKENIMYSYVLSKEDGTITDFISFYCLESAIIHNPKLGNLRAAYAYYNIATTIPYKALMNKALKYAHENGFEVFNALDMMNNQEIFKDLKFGDGDGCLHYYIYNWHTPSLKPYEIGIVMP</sequence>